<dbReference type="AlphaFoldDB" id="A0A1H7H9Q3"/>
<dbReference type="Gene3D" id="3.20.20.410">
    <property type="entry name" value="Protein of unknown function UPF0759"/>
    <property type="match status" value="1"/>
</dbReference>
<sequence>MGYGKPFHLTLGARDWEHPAWVAQFYPQDMPASWRLCFYANEFSTVLLPPQRWQGTSPADWQGWLGEVREDFRFFLEVGGGALEDVEHLRRMTATLGPQLGGLVLPGASHETFQEAVFMRPGQGRLPCYSVDAPAARTRLWMGPATEPPCAPVGWMGLPAGAHPRMLRENLEAFARCAEGRSGVLFLDAPPAVMGQTITVARLLGFT</sequence>
<dbReference type="Proteomes" id="UP000199256">
    <property type="component" value="Unassembled WGS sequence"/>
</dbReference>
<protein>
    <recommendedName>
        <fullName evidence="3">DUF72 domain-containing protein</fullName>
    </recommendedName>
</protein>
<reference evidence="2" key="1">
    <citation type="submission" date="2016-10" db="EMBL/GenBank/DDBJ databases">
        <authorList>
            <person name="Varghese N."/>
            <person name="Submissions S."/>
        </authorList>
    </citation>
    <scope>NUCLEOTIDE SEQUENCE [LARGE SCALE GENOMIC DNA]</scope>
    <source>
        <strain evidence="2">DSM 241</strain>
    </source>
</reference>
<evidence type="ECO:0000313" key="1">
    <source>
        <dbReference type="EMBL" id="SEK45760.1"/>
    </source>
</evidence>
<dbReference type="STRING" id="1396821.SAMN05444515_10276"/>
<keyword evidence="2" id="KW-1185">Reference proteome</keyword>
<name>A0A1H7H9Q3_9GAMM</name>
<accession>A0A1H7H9Q3</accession>
<dbReference type="InterPro" id="IPR036520">
    <property type="entry name" value="UPF0759_sf"/>
</dbReference>
<dbReference type="SUPFAM" id="SSF117396">
    <property type="entry name" value="TM1631-like"/>
    <property type="match status" value="1"/>
</dbReference>
<organism evidence="1 2">
    <name type="scientific">Ectothiorhodospira marina</name>
    <dbReference type="NCBI Taxonomy" id="1396821"/>
    <lineage>
        <taxon>Bacteria</taxon>
        <taxon>Pseudomonadati</taxon>
        <taxon>Pseudomonadota</taxon>
        <taxon>Gammaproteobacteria</taxon>
        <taxon>Chromatiales</taxon>
        <taxon>Ectothiorhodospiraceae</taxon>
        <taxon>Ectothiorhodospira</taxon>
    </lineage>
</organism>
<evidence type="ECO:0000313" key="2">
    <source>
        <dbReference type="Proteomes" id="UP000199256"/>
    </source>
</evidence>
<evidence type="ECO:0008006" key="3">
    <source>
        <dbReference type="Google" id="ProtNLM"/>
    </source>
</evidence>
<gene>
    <name evidence="1" type="ORF">SAMN05444515_10276</name>
</gene>
<dbReference type="OrthoDB" id="9780310at2"/>
<proteinExistence type="predicted"/>
<dbReference type="EMBL" id="FOAA01000002">
    <property type="protein sequence ID" value="SEK45760.1"/>
    <property type="molecule type" value="Genomic_DNA"/>
</dbReference>
<dbReference type="RefSeq" id="WP_090250737.1">
    <property type="nucleotide sequence ID" value="NZ_FOAA01000002.1"/>
</dbReference>